<comment type="subcellular location">
    <subcellularLocation>
        <location evidence="1">Cell membrane</location>
        <topology evidence="1">Multi-pass membrane protein</topology>
    </subcellularLocation>
</comment>
<keyword evidence="3 7" id="KW-0812">Transmembrane</keyword>
<reference evidence="9" key="1">
    <citation type="submission" date="2012-02" db="EMBL/GenBank/DDBJ databases">
        <title>Whole genome shotgun sequence of Gordonia otitidis NBRC 100426.</title>
        <authorList>
            <person name="Yoshida I."/>
            <person name="Hosoyama A."/>
            <person name="Tsuchikane K."/>
            <person name="Katsumata H."/>
            <person name="Yamazaki S."/>
            <person name="Fujita N."/>
        </authorList>
    </citation>
    <scope>NUCLEOTIDE SEQUENCE [LARGE SCALE GENOMIC DNA]</scope>
    <source>
        <strain evidence="9">NBRC 100426</strain>
    </source>
</reference>
<dbReference type="InterPro" id="IPR023845">
    <property type="entry name" value="DUF3817_TM"/>
</dbReference>
<feature type="region of interest" description="Disordered" evidence="6">
    <location>
        <begin position="1"/>
        <end position="26"/>
    </location>
</feature>
<dbReference type="Proteomes" id="UP000005038">
    <property type="component" value="Unassembled WGS sequence"/>
</dbReference>
<evidence type="ECO:0000256" key="3">
    <source>
        <dbReference type="ARBA" id="ARBA00022692"/>
    </source>
</evidence>
<accession>H5TI80</accession>
<dbReference type="PANTHER" id="PTHR40077">
    <property type="entry name" value="MEMBRANE PROTEIN-RELATED"/>
    <property type="match status" value="1"/>
</dbReference>
<keyword evidence="5 7" id="KW-0472">Membrane</keyword>
<evidence type="ECO:0000256" key="5">
    <source>
        <dbReference type="ARBA" id="ARBA00023136"/>
    </source>
</evidence>
<dbReference type="PANTHER" id="PTHR40077:SF2">
    <property type="entry name" value="MEMBRANE PROTEIN"/>
    <property type="match status" value="1"/>
</dbReference>
<dbReference type="AlphaFoldDB" id="H5TI80"/>
<evidence type="ECO:0000313" key="9">
    <source>
        <dbReference type="EMBL" id="GAB33188.1"/>
    </source>
</evidence>
<evidence type="ECO:0000313" key="10">
    <source>
        <dbReference type="Proteomes" id="UP000005038"/>
    </source>
</evidence>
<sequence>MSSETPQTAQSPDPAGPSETGQTTTPVDKVRGALTRYRVLAWITGIWLLLLVVELILRYGFGNHSLDFVPPVHGWIYFIYLICAIDLGIKVRWSVGKIIVTAIAGTIPFLSFYVEHIRTKEVKAQFNLS</sequence>
<keyword evidence="4 7" id="KW-1133">Transmembrane helix</keyword>
<feature type="compositionally biased region" description="Polar residues" evidence="6">
    <location>
        <begin position="1"/>
        <end position="11"/>
    </location>
</feature>
<evidence type="ECO:0000256" key="2">
    <source>
        <dbReference type="ARBA" id="ARBA00022475"/>
    </source>
</evidence>
<gene>
    <name evidence="9" type="ORF">GOOTI_049_00030</name>
</gene>
<organism evidence="9 10">
    <name type="scientific">Gordonia otitidis (strain DSM 44809 / CCUG 52243 / JCM 12355 / NBRC 100426 / IFM 10032)</name>
    <dbReference type="NCBI Taxonomy" id="1108044"/>
    <lineage>
        <taxon>Bacteria</taxon>
        <taxon>Bacillati</taxon>
        <taxon>Actinomycetota</taxon>
        <taxon>Actinomycetes</taxon>
        <taxon>Mycobacteriales</taxon>
        <taxon>Gordoniaceae</taxon>
        <taxon>Gordonia</taxon>
    </lineage>
</organism>
<feature type="domain" description="DUF3817" evidence="8">
    <location>
        <begin position="34"/>
        <end position="119"/>
    </location>
</feature>
<feature type="transmembrane region" description="Helical" evidence="7">
    <location>
        <begin position="72"/>
        <end position="89"/>
    </location>
</feature>
<protein>
    <recommendedName>
        <fullName evidence="8">DUF3817 domain-containing protein</fullName>
    </recommendedName>
</protein>
<comment type="caution">
    <text evidence="9">The sequence shown here is derived from an EMBL/GenBank/DDBJ whole genome shotgun (WGS) entry which is preliminary data.</text>
</comment>
<name>H5TI80_GORO1</name>
<evidence type="ECO:0000256" key="4">
    <source>
        <dbReference type="ARBA" id="ARBA00022989"/>
    </source>
</evidence>
<keyword evidence="10" id="KW-1185">Reference proteome</keyword>
<dbReference type="EMBL" id="BAFB01000049">
    <property type="protein sequence ID" value="GAB33188.1"/>
    <property type="molecule type" value="Genomic_DNA"/>
</dbReference>
<keyword evidence="2" id="KW-1003">Cell membrane</keyword>
<feature type="transmembrane region" description="Helical" evidence="7">
    <location>
        <begin position="39"/>
        <end position="60"/>
    </location>
</feature>
<dbReference type="Pfam" id="PF12823">
    <property type="entry name" value="DUF3817"/>
    <property type="match status" value="1"/>
</dbReference>
<evidence type="ECO:0000256" key="7">
    <source>
        <dbReference type="SAM" id="Phobius"/>
    </source>
</evidence>
<dbReference type="OrthoDB" id="9342687at2"/>
<feature type="transmembrane region" description="Helical" evidence="7">
    <location>
        <begin position="96"/>
        <end position="114"/>
    </location>
</feature>
<evidence type="ECO:0000256" key="6">
    <source>
        <dbReference type="SAM" id="MobiDB-lite"/>
    </source>
</evidence>
<evidence type="ECO:0000259" key="8">
    <source>
        <dbReference type="Pfam" id="PF12823"/>
    </source>
</evidence>
<dbReference type="GO" id="GO:0005886">
    <property type="term" value="C:plasma membrane"/>
    <property type="evidence" value="ECO:0007669"/>
    <property type="project" value="UniProtKB-SubCell"/>
</dbReference>
<dbReference type="NCBIfam" id="TIGR03954">
    <property type="entry name" value="integ_memb_HG"/>
    <property type="match status" value="1"/>
</dbReference>
<evidence type="ECO:0000256" key="1">
    <source>
        <dbReference type="ARBA" id="ARBA00004651"/>
    </source>
</evidence>
<dbReference type="STRING" id="1108044.GOOTI_049_00030"/>
<dbReference type="RefSeq" id="WP_007237447.1">
    <property type="nucleotide sequence ID" value="NZ_BAFB01000049.1"/>
</dbReference>
<proteinExistence type="predicted"/>